<keyword evidence="1" id="KW-0812">Transmembrane</keyword>
<keyword evidence="1" id="KW-1133">Transmembrane helix</keyword>
<dbReference type="EMBL" id="KZ451970">
    <property type="protein sequence ID" value="PKA56734.1"/>
    <property type="molecule type" value="Genomic_DNA"/>
</dbReference>
<gene>
    <name evidence="2" type="ORF">AXF42_Ash012864</name>
</gene>
<keyword evidence="3" id="KW-1185">Reference proteome</keyword>
<evidence type="ECO:0000256" key="1">
    <source>
        <dbReference type="SAM" id="Phobius"/>
    </source>
</evidence>
<evidence type="ECO:0000313" key="2">
    <source>
        <dbReference type="EMBL" id="PKA56734.1"/>
    </source>
</evidence>
<dbReference type="Proteomes" id="UP000236161">
    <property type="component" value="Unassembled WGS sequence"/>
</dbReference>
<organism evidence="2 3">
    <name type="scientific">Apostasia shenzhenica</name>
    <dbReference type="NCBI Taxonomy" id="1088818"/>
    <lineage>
        <taxon>Eukaryota</taxon>
        <taxon>Viridiplantae</taxon>
        <taxon>Streptophyta</taxon>
        <taxon>Embryophyta</taxon>
        <taxon>Tracheophyta</taxon>
        <taxon>Spermatophyta</taxon>
        <taxon>Magnoliopsida</taxon>
        <taxon>Liliopsida</taxon>
        <taxon>Asparagales</taxon>
        <taxon>Orchidaceae</taxon>
        <taxon>Apostasioideae</taxon>
        <taxon>Apostasia</taxon>
    </lineage>
</organism>
<dbReference type="AlphaFoldDB" id="A0A2I0AMH2"/>
<protein>
    <submittedName>
        <fullName evidence="2">Uncharacterized protein</fullName>
    </submittedName>
</protein>
<keyword evidence="1" id="KW-0472">Membrane</keyword>
<feature type="transmembrane region" description="Helical" evidence="1">
    <location>
        <begin position="83"/>
        <end position="103"/>
    </location>
</feature>
<accession>A0A2I0AMH2</accession>
<reference evidence="2 3" key="1">
    <citation type="journal article" date="2017" name="Nature">
        <title>The Apostasia genome and the evolution of orchids.</title>
        <authorList>
            <person name="Zhang G.Q."/>
            <person name="Liu K.W."/>
            <person name="Li Z."/>
            <person name="Lohaus R."/>
            <person name="Hsiao Y.Y."/>
            <person name="Niu S.C."/>
            <person name="Wang J.Y."/>
            <person name="Lin Y.C."/>
            <person name="Xu Q."/>
            <person name="Chen L.J."/>
            <person name="Yoshida K."/>
            <person name="Fujiwara S."/>
            <person name="Wang Z.W."/>
            <person name="Zhang Y.Q."/>
            <person name="Mitsuda N."/>
            <person name="Wang M."/>
            <person name="Liu G.H."/>
            <person name="Pecoraro L."/>
            <person name="Huang H.X."/>
            <person name="Xiao X.J."/>
            <person name="Lin M."/>
            <person name="Wu X.Y."/>
            <person name="Wu W.L."/>
            <person name="Chen Y.Y."/>
            <person name="Chang S.B."/>
            <person name="Sakamoto S."/>
            <person name="Ohme-Takagi M."/>
            <person name="Yagi M."/>
            <person name="Zeng S.J."/>
            <person name="Shen C.Y."/>
            <person name="Yeh C.M."/>
            <person name="Luo Y.B."/>
            <person name="Tsai W.C."/>
            <person name="Van de Peer Y."/>
            <person name="Liu Z.J."/>
        </authorList>
    </citation>
    <scope>NUCLEOTIDE SEQUENCE [LARGE SCALE GENOMIC DNA]</scope>
    <source>
        <strain evidence="3">cv. Shenzhen</strain>
        <tissue evidence="2">Stem</tissue>
    </source>
</reference>
<name>A0A2I0AMH2_9ASPA</name>
<sequence>MTVTQRSKNRLYTSRVLWFPFDRLVAASGDTSSRSKEKESERHLVFIYSLRQLIQEETEKNLSSSLISHGREELSKVLSRNSFMGDLFAMGLSNMLILLSFLLPRSWKLDVKVLKP</sequence>
<evidence type="ECO:0000313" key="3">
    <source>
        <dbReference type="Proteomes" id="UP000236161"/>
    </source>
</evidence>
<proteinExistence type="predicted"/>